<keyword evidence="10" id="KW-1185">Reference proteome</keyword>
<dbReference type="Gene3D" id="3.20.20.80">
    <property type="entry name" value="Glycosidases"/>
    <property type="match status" value="1"/>
</dbReference>
<evidence type="ECO:0000256" key="7">
    <source>
        <dbReference type="ARBA" id="ARBA00023295"/>
    </source>
</evidence>
<evidence type="ECO:0000256" key="5">
    <source>
        <dbReference type="ARBA" id="ARBA00022837"/>
    </source>
</evidence>
<dbReference type="KEGG" id="jar:G7057_06990"/>
<dbReference type="GO" id="GO:0005509">
    <property type="term" value="F:calcium ion binding"/>
    <property type="evidence" value="ECO:0007669"/>
    <property type="project" value="InterPro"/>
</dbReference>
<organism evidence="9 10">
    <name type="scientific">Jeotgalibaca arthritidis</name>
    <dbReference type="NCBI Taxonomy" id="1868794"/>
    <lineage>
        <taxon>Bacteria</taxon>
        <taxon>Bacillati</taxon>
        <taxon>Bacillota</taxon>
        <taxon>Bacilli</taxon>
        <taxon>Lactobacillales</taxon>
        <taxon>Carnobacteriaceae</taxon>
        <taxon>Jeotgalibaca</taxon>
    </lineage>
</organism>
<keyword evidence="3" id="KW-0479">Metal-binding</keyword>
<comment type="cofactor">
    <cofactor evidence="1">
        <name>Ca(2+)</name>
        <dbReference type="ChEBI" id="CHEBI:29108"/>
    </cofactor>
</comment>
<proteinExistence type="inferred from homology"/>
<comment type="similarity">
    <text evidence="2">Belongs to the glycosyl hydrolase 13 family.</text>
</comment>
<keyword evidence="5" id="KW-0106">Calcium</keyword>
<gene>
    <name evidence="9" type="ORF">G7057_06990</name>
</gene>
<dbReference type="SUPFAM" id="SSF51011">
    <property type="entry name" value="Glycosyl hydrolase domain"/>
    <property type="match status" value="1"/>
</dbReference>
<dbReference type="Pfam" id="PF16657">
    <property type="entry name" value="Malt_amylase_C"/>
    <property type="match status" value="1"/>
</dbReference>
<keyword evidence="6" id="KW-0119">Carbohydrate metabolism</keyword>
<dbReference type="GO" id="GO:0004556">
    <property type="term" value="F:alpha-amylase activity"/>
    <property type="evidence" value="ECO:0007669"/>
    <property type="project" value="InterPro"/>
</dbReference>
<dbReference type="InterPro" id="IPR017853">
    <property type="entry name" value="GH"/>
</dbReference>
<evidence type="ECO:0000256" key="3">
    <source>
        <dbReference type="ARBA" id="ARBA00022723"/>
    </source>
</evidence>
<dbReference type="Proteomes" id="UP000501451">
    <property type="component" value="Chromosome"/>
</dbReference>
<keyword evidence="4" id="KW-0378">Hydrolase</keyword>
<evidence type="ECO:0000256" key="2">
    <source>
        <dbReference type="ARBA" id="ARBA00008061"/>
    </source>
</evidence>
<dbReference type="PIRSF" id="PIRSF001024">
    <property type="entry name" value="Alph-amyl_fung"/>
    <property type="match status" value="1"/>
</dbReference>
<evidence type="ECO:0000259" key="8">
    <source>
        <dbReference type="SMART" id="SM00642"/>
    </source>
</evidence>
<evidence type="ECO:0000256" key="4">
    <source>
        <dbReference type="ARBA" id="ARBA00022801"/>
    </source>
</evidence>
<evidence type="ECO:0000313" key="10">
    <source>
        <dbReference type="Proteomes" id="UP000501451"/>
    </source>
</evidence>
<dbReference type="AlphaFoldDB" id="A0A6G7KD39"/>
<name>A0A6G7KD39_9LACT</name>
<dbReference type="SMART" id="SM00642">
    <property type="entry name" value="Aamy"/>
    <property type="match status" value="1"/>
</dbReference>
<evidence type="ECO:0000256" key="1">
    <source>
        <dbReference type="ARBA" id="ARBA00001913"/>
    </source>
</evidence>
<accession>A0A6G7KD39</accession>
<feature type="domain" description="Glycosyl hydrolase family 13 catalytic" evidence="8">
    <location>
        <begin position="64"/>
        <end position="447"/>
    </location>
</feature>
<dbReference type="EMBL" id="CP049740">
    <property type="protein sequence ID" value="QII83152.1"/>
    <property type="molecule type" value="Genomic_DNA"/>
</dbReference>
<dbReference type="GO" id="GO:0005975">
    <property type="term" value="P:carbohydrate metabolic process"/>
    <property type="evidence" value="ECO:0007669"/>
    <property type="project" value="InterPro"/>
</dbReference>
<dbReference type="InterPro" id="IPR032091">
    <property type="entry name" value="Malt_amylase-like_C"/>
</dbReference>
<reference evidence="9 10" key="1">
    <citation type="journal article" date="2017" name="Int. J. Syst. Evol. Microbiol.">
        <title>Jeotgalibaca porci sp. nov. and Jeotgalibaca arthritidis sp. nov., isolated from pigs, and emended description of the genus Jeotgalibaca.</title>
        <authorList>
            <person name="Zamora L."/>
            <person name="Perez-Sancho M."/>
            <person name="Dominguez L."/>
            <person name="Fernandez-Garayzabal J.F."/>
            <person name="Vela A.I."/>
        </authorList>
    </citation>
    <scope>NUCLEOTIDE SEQUENCE [LARGE SCALE GENOMIC DNA]</scope>
    <source>
        <strain evidence="9 10">CECT 9157</strain>
    </source>
</reference>
<dbReference type="Gene3D" id="2.60.40.1180">
    <property type="entry name" value="Golgi alpha-mannosidase II"/>
    <property type="match status" value="1"/>
</dbReference>
<dbReference type="InterPro" id="IPR006047">
    <property type="entry name" value="GH13_cat_dom"/>
</dbReference>
<dbReference type="PANTHER" id="PTHR10357:SF209">
    <property type="entry name" value="PERIPLASMIC ALPHA-AMYLASE"/>
    <property type="match status" value="1"/>
</dbReference>
<sequence>MDGSLNEISFGIDDQLSPGEKTLVLAVTDQNNHTEQIEKTITVVAKEEKDSPLAFDWDEARIYFALTDRFYNGDPSNDNPFDDVIDLDHLETYHGGDFQGLIDKIPYLQGLGINTLWITPIVDNIDWNVRAGVNDKQYGYHGYWAKDFTQLDEHLGDLATFHQLIETAHDHGIKLMVDVVLNHTGYGMKITDGDQSIANFPTKEEQMVFDGLIRTDPVANHQIVGELSGLPDLQTEEADVRQQIIEWQTDWLEKAQTIRGDTIDFYRVDTVKHVEDTTWKAFKNELVKVKSDFKLIGEDYGASIDKNGGYLNDGEMDSLLDFEFKQIAGSFVNWDVMGAQEKLIDRNNKLTSDATMGQFLSSHDEDGFLYKQAGGDLGKQMVAASLMITAKGQPVIYYGEEIGLTGAAAKNMDNGEYSENRYDFDWEASEGSGSQVYNHYKTLLNIRKDYSKLFSKGSRETIAGSNDEGYLVFSRSYQDEQVVIALNIFDQEKEVTIELPFSTSSQVIDRYSGKSYTIPSDRKLTLTLPPRSLGGTVIITME</sequence>
<evidence type="ECO:0000256" key="6">
    <source>
        <dbReference type="ARBA" id="ARBA00023277"/>
    </source>
</evidence>
<dbReference type="Pfam" id="PF00128">
    <property type="entry name" value="Alpha-amylase"/>
    <property type="match status" value="1"/>
</dbReference>
<dbReference type="SUPFAM" id="SSF51445">
    <property type="entry name" value="(Trans)glycosidases"/>
    <property type="match status" value="1"/>
</dbReference>
<dbReference type="InterPro" id="IPR013780">
    <property type="entry name" value="Glyco_hydro_b"/>
</dbReference>
<evidence type="ECO:0000313" key="9">
    <source>
        <dbReference type="EMBL" id="QII83152.1"/>
    </source>
</evidence>
<keyword evidence="7" id="KW-0326">Glycosidase</keyword>
<protein>
    <recommendedName>
        <fullName evidence="8">Glycosyl hydrolase family 13 catalytic domain-containing protein</fullName>
    </recommendedName>
</protein>
<dbReference type="PANTHER" id="PTHR10357">
    <property type="entry name" value="ALPHA-AMYLASE FAMILY MEMBER"/>
    <property type="match status" value="1"/>
</dbReference>
<dbReference type="InterPro" id="IPR013777">
    <property type="entry name" value="A-amylase-like"/>
</dbReference>